<organism evidence="2 3">
    <name type="scientific">Curtobacterium salicis</name>
    <dbReference type="NCBI Taxonomy" id="1779862"/>
    <lineage>
        <taxon>Bacteria</taxon>
        <taxon>Bacillati</taxon>
        <taxon>Actinomycetota</taxon>
        <taxon>Actinomycetes</taxon>
        <taxon>Micrococcales</taxon>
        <taxon>Microbacteriaceae</taxon>
        <taxon>Curtobacterium</taxon>
    </lineage>
</organism>
<evidence type="ECO:0000313" key="3">
    <source>
        <dbReference type="Proteomes" id="UP001318300"/>
    </source>
</evidence>
<evidence type="ECO:0000259" key="1">
    <source>
        <dbReference type="Pfam" id="PF14594"/>
    </source>
</evidence>
<evidence type="ECO:0000313" key="2">
    <source>
        <dbReference type="EMBL" id="NII42303.1"/>
    </source>
</evidence>
<proteinExistence type="predicted"/>
<name>A0ABX0T9T2_9MICO</name>
<protein>
    <recommendedName>
        <fullName evidence="1">Gp28/Gp37-like domain-containing protein</fullName>
    </recommendedName>
</protein>
<dbReference type="EMBL" id="JAAOYO010000004">
    <property type="protein sequence ID" value="NII42303.1"/>
    <property type="molecule type" value="Genomic_DNA"/>
</dbReference>
<dbReference type="RefSeq" id="WP_166781278.1">
    <property type="nucleotide sequence ID" value="NZ_JAAOYO010000004.1"/>
</dbReference>
<dbReference type="Pfam" id="PF14594">
    <property type="entry name" value="Sipho_Gp37"/>
    <property type="match status" value="1"/>
</dbReference>
<keyword evidence="3" id="KW-1185">Reference proteome</keyword>
<sequence length="388" mass="41043">MSGNWTIQPRDVNLRRVFDPVRFWSKLDVVERHNVLAAVPGAWSVTARNEGLTGLLTAGNGVILFRGGVKIMSGPIVQIDRGAQESTVSGWSDLTQLAGRGILPDPAVPVASQTKAYDNRSGPAETVLLGYTAANAGPTALPGRRIAKLRVPATQGRGKNVSVQGRFDQLLAVVADVAESGGLHVDILHSEDASGPYLEVVVRPVADLSGNVRFGTGNDFTGATIGDDWSYTLTRPTVTSAIVAGGGEGAARVLVERTSADAETTWGARVEQLIDQASTTNYDELVQAGDDALADGAEPVSISFTVADSVDVRYRRDWQVGDRVAVSLDGLPLTDVVREVTTTVERSNGQATETITGVVGSRDASNWTTKTNKNVAKALRAIDRLQAS</sequence>
<gene>
    <name evidence="2" type="ORF">E9228_002961</name>
</gene>
<reference evidence="2 3" key="1">
    <citation type="submission" date="2020-03" db="EMBL/GenBank/DDBJ databases">
        <title>Above-ground endophytic microbial communities from plants in different locations in the United States.</title>
        <authorList>
            <person name="Frank C."/>
        </authorList>
    </citation>
    <scope>NUCLEOTIDE SEQUENCE [LARGE SCALE GENOMIC DNA]</scope>
    <source>
        <strain evidence="2 3">WW7</strain>
    </source>
</reference>
<dbReference type="InterPro" id="IPR029432">
    <property type="entry name" value="Gp28/Gp37-like_dom"/>
</dbReference>
<dbReference type="Proteomes" id="UP001318300">
    <property type="component" value="Unassembled WGS sequence"/>
</dbReference>
<comment type="caution">
    <text evidence="2">The sequence shown here is derived from an EMBL/GenBank/DDBJ whole genome shotgun (WGS) entry which is preliminary data.</text>
</comment>
<feature type="domain" description="Gp28/Gp37-like" evidence="1">
    <location>
        <begin position="13"/>
        <end position="350"/>
    </location>
</feature>
<accession>A0ABX0T9T2</accession>